<keyword evidence="1" id="KW-1133">Transmembrane helix</keyword>
<evidence type="ECO:0000313" key="4">
    <source>
        <dbReference type="Proteomes" id="UP000005238"/>
    </source>
</evidence>
<dbReference type="HOGENOM" id="CLU_270580_0_0_1"/>
<dbReference type="EnsemblProtists" id="Phyra76571">
    <property type="protein sequence ID" value="Phyra76571"/>
    <property type="gene ID" value="Phyra76571"/>
</dbReference>
<keyword evidence="1" id="KW-0472">Membrane</keyword>
<name>H3GK20_PHYRM</name>
<dbReference type="EMBL" id="DS566016">
    <property type="status" value="NOT_ANNOTATED_CDS"/>
    <property type="molecule type" value="Genomic_DNA"/>
</dbReference>
<keyword evidence="4" id="KW-1185">Reference proteome</keyword>
<feature type="signal peptide" evidence="2">
    <location>
        <begin position="1"/>
        <end position="17"/>
    </location>
</feature>
<sequence>MCIFALLSACAVALTTAVVAHKEVVFEPVKLEGDVWEDGLLRYRTAVAEEAEPQDGTNSTLLETSTELLALLSPVSGSSCAVKEKYDLQITVSLCLDFDEYIKLWLMKKWSISNAEYKSKTFKYIKCHSDTYGYSLAADSTPASFSSQPKIEVLSGTDPSTVTGAVVVRVCKSLDCGVLPTDIVVTTLSGINLAIPVSIRNLVDCPTPVDAVSCRSDNKCKCSCPAGLSDVGGVCSCPGGQSLVGGVCKCPGDQTLIDGSCSCPGDQALVDNLCSCPGDQKLANGLCSCPGDQKLAGGICSCPGDQKLISGVCGCPGDQQLVNDQKLVNNLCSCPGDQTVVGNVCSCPGDQDLVDDQKLISGVCGCPGDQQLVNGQGLIAGLCSCPGNQKFVDANNVCSCPGDQTLVDGKCSCPGDQQLIDGKCSCLGDQSLVSNVCSCPGDQTLVNNLCSCPGDQKLVNGACSCPGDQQLVNDVCSCPGDQKLINDVCGCPGDQQLINGLCSCPGDQTFVGLTCSCPGDQTLVDGTCSCPGDQTLVGGACACQGDQTLVNNLCSCPGNQKLINDTLVNNLCSCPGDQNLIDGAPVRGVCSCPEGEHVEDGVCVPTCYWKTDNAGFHCPWSDPEKESLKLKDDCLVHAPVPKDSYVNDARTNENDATNTDPAIAITATREGDITGTTHKAPWKDYALTPANLENEVTFSSFGVFDLALTATDYRYHSTCTGCIAIVDNYPPTVKDQCETSDAQANPVLYSASNLDAAIAEEAKFAAFHSPENVVNNGAYDPTTGANERCDVTVAALQDFFETSPTELRSIDTTCFDADFVADLVQGMPTASPFLLSELEMNQLKCTRCCFKALTLQEHYYDYHCGTALENMEKKTATSDSCSFGHCLQMSTEDLVTSEAKITDPANAKTATIIAGLPTPITPGTKDIHRSITCTSFGGGCSYTPTLGDLFEHSSKWDVTVDSSYDVDNYVFWRYSVGLEAWSTWDDTAPLTFTEAETAVYVEAWTHCGLVYAETFNVVLHPHSPHDVCLQFKDMWTELTAEPCTVDSHMCAYPGSDFVLMKFAYDSEAGLTHNANTVKGKYTDVKCYVKLAGSGALASVSKGPMSLAWTPGPYGRIEVTKELAFELVHDPSTTTNTDVLLECDFTFTHYDSSTVETEPCTHSVSITDCDPAEVETYGAEAVCKAGECLSPSGTPGPFEACGGSVYTTESAVTHEKTLSGECCEDCSNKLFCVALPESGVDGVQRCAPLSLPSQLVMALLGEGNWKSTATPSMVAALLGAGALVVAVAVVVVKRRNLRAAHAMEDYDAYYPLLK</sequence>
<protein>
    <recommendedName>
        <fullName evidence="5">EGF-like domain-containing protein</fullName>
    </recommendedName>
</protein>
<feature type="transmembrane region" description="Helical" evidence="1">
    <location>
        <begin position="1272"/>
        <end position="1291"/>
    </location>
</feature>
<keyword evidence="2" id="KW-0732">Signal</keyword>
<dbReference type="VEuPathDB" id="FungiDB:KRP22_10668"/>
<keyword evidence="1" id="KW-0812">Transmembrane</keyword>
<dbReference type="VEuPathDB" id="FungiDB:KRP23_11330"/>
<dbReference type="eggNOG" id="ENOG502RRX3">
    <property type="taxonomic scope" value="Eukaryota"/>
</dbReference>
<accession>H3GK20</accession>
<dbReference type="STRING" id="164328.H3GK20"/>
<feature type="chain" id="PRO_5003585614" description="EGF-like domain-containing protein" evidence="2">
    <location>
        <begin position="18"/>
        <end position="1313"/>
    </location>
</feature>
<dbReference type="InParanoid" id="H3GK20"/>
<organism evidence="3 4">
    <name type="scientific">Phytophthora ramorum</name>
    <name type="common">Sudden oak death agent</name>
    <dbReference type="NCBI Taxonomy" id="164328"/>
    <lineage>
        <taxon>Eukaryota</taxon>
        <taxon>Sar</taxon>
        <taxon>Stramenopiles</taxon>
        <taxon>Oomycota</taxon>
        <taxon>Peronosporomycetes</taxon>
        <taxon>Peronosporales</taxon>
        <taxon>Peronosporaceae</taxon>
        <taxon>Phytophthora</taxon>
    </lineage>
</organism>
<evidence type="ECO:0008006" key="5">
    <source>
        <dbReference type="Google" id="ProtNLM"/>
    </source>
</evidence>
<reference evidence="4" key="1">
    <citation type="journal article" date="2006" name="Science">
        <title>Phytophthora genome sequences uncover evolutionary origins and mechanisms of pathogenesis.</title>
        <authorList>
            <person name="Tyler B.M."/>
            <person name="Tripathy S."/>
            <person name="Zhang X."/>
            <person name="Dehal P."/>
            <person name="Jiang R.H."/>
            <person name="Aerts A."/>
            <person name="Arredondo F.D."/>
            <person name="Baxter L."/>
            <person name="Bensasson D."/>
            <person name="Beynon J.L."/>
            <person name="Chapman J."/>
            <person name="Damasceno C.M."/>
            <person name="Dorrance A.E."/>
            <person name="Dou D."/>
            <person name="Dickerman A.W."/>
            <person name="Dubchak I.L."/>
            <person name="Garbelotto M."/>
            <person name="Gijzen M."/>
            <person name="Gordon S.G."/>
            <person name="Govers F."/>
            <person name="Grunwald N.J."/>
            <person name="Huang W."/>
            <person name="Ivors K.L."/>
            <person name="Jones R.W."/>
            <person name="Kamoun S."/>
            <person name="Krampis K."/>
            <person name="Lamour K.H."/>
            <person name="Lee M.K."/>
            <person name="McDonald W.H."/>
            <person name="Medina M."/>
            <person name="Meijer H.J."/>
            <person name="Nordberg E.K."/>
            <person name="Maclean D.J."/>
            <person name="Ospina-Giraldo M.D."/>
            <person name="Morris P.F."/>
            <person name="Phuntumart V."/>
            <person name="Putnam N.H."/>
            <person name="Rash S."/>
            <person name="Rose J.K."/>
            <person name="Sakihama Y."/>
            <person name="Salamov A.A."/>
            <person name="Savidor A."/>
            <person name="Scheuring C.F."/>
            <person name="Smith B.M."/>
            <person name="Sobral B.W."/>
            <person name="Terry A."/>
            <person name="Torto-Alalibo T.A."/>
            <person name="Win J."/>
            <person name="Xu Z."/>
            <person name="Zhang H."/>
            <person name="Grigoriev I.V."/>
            <person name="Rokhsar D.S."/>
            <person name="Boore J.L."/>
        </authorList>
    </citation>
    <scope>NUCLEOTIDE SEQUENCE [LARGE SCALE GENOMIC DNA]</scope>
    <source>
        <strain evidence="4">Pr102</strain>
    </source>
</reference>
<dbReference type="OMA" id="CSCPGDQ"/>
<evidence type="ECO:0000313" key="3">
    <source>
        <dbReference type="EnsemblProtists" id="Phyra76571"/>
    </source>
</evidence>
<reference evidence="3" key="2">
    <citation type="submission" date="2015-06" db="UniProtKB">
        <authorList>
            <consortium name="EnsemblProtists"/>
        </authorList>
    </citation>
    <scope>IDENTIFICATION</scope>
    <source>
        <strain evidence="3">Pr102</strain>
    </source>
</reference>
<evidence type="ECO:0000256" key="1">
    <source>
        <dbReference type="SAM" id="Phobius"/>
    </source>
</evidence>
<evidence type="ECO:0000256" key="2">
    <source>
        <dbReference type="SAM" id="SignalP"/>
    </source>
</evidence>
<dbReference type="Proteomes" id="UP000005238">
    <property type="component" value="Unassembled WGS sequence"/>
</dbReference>
<proteinExistence type="predicted"/>